<proteinExistence type="predicted"/>
<evidence type="ECO:0000313" key="2">
    <source>
        <dbReference type="Proteomes" id="UP000003490"/>
    </source>
</evidence>
<sequence>MAFLHAALDSPFVYVYFPRYTAKMGEHKSKSMTV</sequence>
<comment type="caution">
    <text evidence="1">The sequence shown here is derived from an EMBL/GenBank/DDBJ whole genome shotgun (WGS) entry which is preliminary data.</text>
</comment>
<evidence type="ECO:0000313" key="1">
    <source>
        <dbReference type="EMBL" id="EDO62972.1"/>
    </source>
</evidence>
<name>A7VNR2_9FIRM</name>
<dbReference type="EMBL" id="ABCB02000009">
    <property type="protein sequence ID" value="EDO62972.1"/>
    <property type="molecule type" value="Genomic_DNA"/>
</dbReference>
<accession>A7VNR2</accession>
<dbReference type="HOGENOM" id="CLU_3373070_0_0_9"/>
<protein>
    <submittedName>
        <fullName evidence="1">Uncharacterized protein</fullName>
    </submittedName>
</protein>
<dbReference type="AlphaFoldDB" id="A7VNR2"/>
<organism evidence="1 2">
    <name type="scientific">[Clostridium] leptum DSM 753</name>
    <dbReference type="NCBI Taxonomy" id="428125"/>
    <lineage>
        <taxon>Bacteria</taxon>
        <taxon>Bacillati</taxon>
        <taxon>Bacillota</taxon>
        <taxon>Clostridia</taxon>
        <taxon>Eubacteriales</taxon>
        <taxon>Oscillospiraceae</taxon>
        <taxon>Oscillospiraceae incertae sedis</taxon>
    </lineage>
</organism>
<reference evidence="1 2" key="2">
    <citation type="submission" date="2007-08" db="EMBL/GenBank/DDBJ databases">
        <authorList>
            <person name="Fulton L."/>
            <person name="Clifton S."/>
            <person name="Fulton B."/>
            <person name="Xu J."/>
            <person name="Minx P."/>
            <person name="Pepin K.H."/>
            <person name="Johnson M."/>
            <person name="Thiruvilangam P."/>
            <person name="Bhonagiri V."/>
            <person name="Nash W.E."/>
            <person name="Wang C."/>
            <person name="Mardis E.R."/>
            <person name="Wilson R.K."/>
        </authorList>
    </citation>
    <scope>NUCLEOTIDE SEQUENCE [LARGE SCALE GENOMIC DNA]</scope>
    <source>
        <strain evidence="1 2">DSM 753</strain>
    </source>
</reference>
<gene>
    <name evidence="1" type="ORF">CLOLEP_00188</name>
</gene>
<dbReference type="Proteomes" id="UP000003490">
    <property type="component" value="Unassembled WGS sequence"/>
</dbReference>
<reference evidence="1 2" key="1">
    <citation type="submission" date="2007-08" db="EMBL/GenBank/DDBJ databases">
        <title>Draft genome sequence of Clostridium leptum (DSM 753).</title>
        <authorList>
            <person name="Sudarsanam P."/>
            <person name="Ley R."/>
            <person name="Guruge J."/>
            <person name="Turnbaugh P.J."/>
            <person name="Mahowald M."/>
            <person name="Liep D."/>
            <person name="Gordon J."/>
        </authorList>
    </citation>
    <scope>NUCLEOTIDE SEQUENCE [LARGE SCALE GENOMIC DNA]</scope>
    <source>
        <strain evidence="1 2">DSM 753</strain>
    </source>
</reference>